<dbReference type="InterPro" id="IPR000477">
    <property type="entry name" value="RT_dom"/>
</dbReference>
<evidence type="ECO:0000313" key="2">
    <source>
        <dbReference type="EMBL" id="CAB4037987.1"/>
    </source>
</evidence>
<name>A0A6S7K165_PARCT</name>
<dbReference type="Pfam" id="PF00078">
    <property type="entry name" value="RVT_1"/>
    <property type="match status" value="1"/>
</dbReference>
<dbReference type="AlphaFoldDB" id="A0A6S7K165"/>
<dbReference type="InterPro" id="IPR043502">
    <property type="entry name" value="DNA/RNA_pol_sf"/>
</dbReference>
<accession>A0A6S7K165</accession>
<dbReference type="CDD" id="cd01650">
    <property type="entry name" value="RT_nLTR_like"/>
    <property type="match status" value="1"/>
</dbReference>
<gene>
    <name evidence="2" type="ORF">PACLA_8A061313</name>
</gene>
<dbReference type="Proteomes" id="UP001152795">
    <property type="component" value="Unassembled WGS sequence"/>
</dbReference>
<sequence>FEFKEVDESFILRELGSLKTNKATGLDQISAKLLKDSSSIIASGLTKIINASFVSQTFPDVWKKGKIIPFFKSNDPTSPNNYRPITILPIVSKIMERIVHRQVYEYLQEHDLITSEQFGFRPKLSTSIALTQLTEEILHNLDNKLVTGAVFIDLRKAFDTVDHELLILKLRNLGFSKSVINWFTSYLSSRTVVTSINNSTSSARPVTVG</sequence>
<keyword evidence="3" id="KW-1185">Reference proteome</keyword>
<dbReference type="PANTHER" id="PTHR19446">
    <property type="entry name" value="REVERSE TRANSCRIPTASES"/>
    <property type="match status" value="1"/>
</dbReference>
<feature type="non-terminal residue" evidence="2">
    <location>
        <position position="209"/>
    </location>
</feature>
<feature type="domain" description="Reverse transcriptase" evidence="1">
    <location>
        <begin position="77"/>
        <end position="205"/>
    </location>
</feature>
<dbReference type="SUPFAM" id="SSF56672">
    <property type="entry name" value="DNA/RNA polymerases"/>
    <property type="match status" value="1"/>
</dbReference>
<proteinExistence type="predicted"/>
<protein>
    <recommendedName>
        <fullName evidence="1">Reverse transcriptase domain-containing protein</fullName>
    </recommendedName>
</protein>
<dbReference type="EMBL" id="CACRXK020023682">
    <property type="protein sequence ID" value="CAB4037987.1"/>
    <property type="molecule type" value="Genomic_DNA"/>
</dbReference>
<comment type="caution">
    <text evidence="2">The sequence shown here is derived from an EMBL/GenBank/DDBJ whole genome shotgun (WGS) entry which is preliminary data.</text>
</comment>
<dbReference type="OrthoDB" id="5985125at2759"/>
<evidence type="ECO:0000313" key="3">
    <source>
        <dbReference type="Proteomes" id="UP001152795"/>
    </source>
</evidence>
<reference evidence="2" key="1">
    <citation type="submission" date="2020-04" db="EMBL/GenBank/DDBJ databases">
        <authorList>
            <person name="Alioto T."/>
            <person name="Alioto T."/>
            <person name="Gomez Garrido J."/>
        </authorList>
    </citation>
    <scope>NUCLEOTIDE SEQUENCE</scope>
    <source>
        <strain evidence="2">A484AB</strain>
    </source>
</reference>
<feature type="non-terminal residue" evidence="2">
    <location>
        <position position="1"/>
    </location>
</feature>
<evidence type="ECO:0000259" key="1">
    <source>
        <dbReference type="Pfam" id="PF00078"/>
    </source>
</evidence>
<organism evidence="2 3">
    <name type="scientific">Paramuricea clavata</name>
    <name type="common">Red gorgonian</name>
    <name type="synonym">Violescent sea-whip</name>
    <dbReference type="NCBI Taxonomy" id="317549"/>
    <lineage>
        <taxon>Eukaryota</taxon>
        <taxon>Metazoa</taxon>
        <taxon>Cnidaria</taxon>
        <taxon>Anthozoa</taxon>
        <taxon>Octocorallia</taxon>
        <taxon>Malacalcyonacea</taxon>
        <taxon>Plexauridae</taxon>
        <taxon>Paramuricea</taxon>
    </lineage>
</organism>